<name>A0ABZ0IR34_9BACT</name>
<dbReference type="InterPro" id="IPR037523">
    <property type="entry name" value="VOC_core"/>
</dbReference>
<proteinExistence type="predicted"/>
<sequence>MQKFQQLSPNMMVASVEESMAYYSTIFGFTEGPSVPAPSGGLQWGMVMHGAVQLMFQTAASIGEDLPGFNTEKTGGSLSLFIEVDDAAALFREVEAKVEVFMPLKDTFYGKREFGIRDLNGYLLVFASDIK</sequence>
<feature type="domain" description="VOC" evidence="1">
    <location>
        <begin position="3"/>
        <end position="129"/>
    </location>
</feature>
<dbReference type="SUPFAM" id="SSF54593">
    <property type="entry name" value="Glyoxalase/Bleomycin resistance protein/Dihydroxybiphenyl dioxygenase"/>
    <property type="match status" value="1"/>
</dbReference>
<dbReference type="Gene3D" id="3.10.180.10">
    <property type="entry name" value="2,3-Dihydroxybiphenyl 1,2-Dioxygenase, domain 1"/>
    <property type="match status" value="1"/>
</dbReference>
<evidence type="ECO:0000313" key="2">
    <source>
        <dbReference type="EMBL" id="WOK06052.1"/>
    </source>
</evidence>
<evidence type="ECO:0000313" key="3">
    <source>
        <dbReference type="Proteomes" id="UP001302349"/>
    </source>
</evidence>
<protein>
    <submittedName>
        <fullName evidence="2">VOC family protein</fullName>
    </submittedName>
</protein>
<gene>
    <name evidence="2" type="ORF">RT717_23535</name>
</gene>
<reference evidence="2 3" key="1">
    <citation type="journal article" date="2023" name="Microbiol. Resour. Announc.">
        <title>Complete Genome Sequence of Imperialibacter roseus strain P4T.</title>
        <authorList>
            <person name="Tizabi D.R."/>
            <person name="Bachvaroff T."/>
            <person name="Hill R.T."/>
        </authorList>
    </citation>
    <scope>NUCLEOTIDE SEQUENCE [LARGE SCALE GENOMIC DNA]</scope>
    <source>
        <strain evidence="2 3">P4T</strain>
    </source>
</reference>
<dbReference type="InterPro" id="IPR029068">
    <property type="entry name" value="Glyas_Bleomycin-R_OHBP_Dase"/>
</dbReference>
<dbReference type="EMBL" id="CP136051">
    <property type="protein sequence ID" value="WOK06052.1"/>
    <property type="molecule type" value="Genomic_DNA"/>
</dbReference>
<organism evidence="2 3">
    <name type="scientific">Imperialibacter roseus</name>
    <dbReference type="NCBI Taxonomy" id="1324217"/>
    <lineage>
        <taxon>Bacteria</taxon>
        <taxon>Pseudomonadati</taxon>
        <taxon>Bacteroidota</taxon>
        <taxon>Cytophagia</taxon>
        <taxon>Cytophagales</taxon>
        <taxon>Flammeovirgaceae</taxon>
        <taxon>Imperialibacter</taxon>
    </lineage>
</organism>
<dbReference type="Proteomes" id="UP001302349">
    <property type="component" value="Chromosome"/>
</dbReference>
<keyword evidence="3" id="KW-1185">Reference proteome</keyword>
<dbReference type="Pfam" id="PF00903">
    <property type="entry name" value="Glyoxalase"/>
    <property type="match status" value="1"/>
</dbReference>
<dbReference type="InterPro" id="IPR004360">
    <property type="entry name" value="Glyas_Fos-R_dOase_dom"/>
</dbReference>
<dbReference type="RefSeq" id="WP_317488791.1">
    <property type="nucleotide sequence ID" value="NZ_CP136051.1"/>
</dbReference>
<accession>A0ABZ0IR34</accession>
<evidence type="ECO:0000259" key="1">
    <source>
        <dbReference type="PROSITE" id="PS51819"/>
    </source>
</evidence>
<dbReference type="PROSITE" id="PS51819">
    <property type="entry name" value="VOC"/>
    <property type="match status" value="1"/>
</dbReference>